<sequence length="163" mass="17969">MLQHMASRYPETGTITKVGEIMTERLETINFLNTAQEAALKMADKNVSSLAVIDDDGKAAGIVTERDLVRRVCTKNTHSSMITIQNIISVPVKTVSPDTAIDEAADIMVRNKLRHLIVADENNAPIGIVSATDIVGFIRENNVAKTQVSKEILEALEREGRYY</sequence>
<keyword evidence="5" id="KW-1185">Reference proteome</keyword>
<name>K0ICK7_NITGG</name>
<evidence type="ECO:0000256" key="2">
    <source>
        <dbReference type="PROSITE-ProRule" id="PRU00703"/>
    </source>
</evidence>
<evidence type="ECO:0000313" key="4">
    <source>
        <dbReference type="EMBL" id="AFU57350.1"/>
    </source>
</evidence>
<keyword evidence="1 2" id="KW-0129">CBS domain</keyword>
<evidence type="ECO:0000259" key="3">
    <source>
        <dbReference type="PROSITE" id="PS51371"/>
    </source>
</evidence>
<proteinExistence type="predicted"/>
<dbReference type="SMART" id="SM00116">
    <property type="entry name" value="CBS"/>
    <property type="match status" value="2"/>
</dbReference>
<evidence type="ECO:0000313" key="5">
    <source>
        <dbReference type="Proteomes" id="UP000008037"/>
    </source>
</evidence>
<organism evidence="4 5">
    <name type="scientific">Nitrososphaera gargensis (strain Ga9.2)</name>
    <dbReference type="NCBI Taxonomy" id="1237085"/>
    <lineage>
        <taxon>Archaea</taxon>
        <taxon>Nitrososphaerota</taxon>
        <taxon>Nitrososphaeria</taxon>
        <taxon>Nitrososphaerales</taxon>
        <taxon>Nitrososphaeraceae</taxon>
        <taxon>Nitrososphaera</taxon>
    </lineage>
</organism>
<dbReference type="PROSITE" id="PS51371">
    <property type="entry name" value="CBS"/>
    <property type="match status" value="2"/>
</dbReference>
<dbReference type="Proteomes" id="UP000008037">
    <property type="component" value="Chromosome"/>
</dbReference>
<dbReference type="HOGENOM" id="CLU_040681_12_2_2"/>
<dbReference type="SUPFAM" id="SSF54631">
    <property type="entry name" value="CBS-domain pair"/>
    <property type="match status" value="1"/>
</dbReference>
<dbReference type="InterPro" id="IPR051257">
    <property type="entry name" value="Diverse_CBS-Domain"/>
</dbReference>
<dbReference type="InterPro" id="IPR000644">
    <property type="entry name" value="CBS_dom"/>
</dbReference>
<protein>
    <submittedName>
        <fullName evidence="4">CBS domain-containing protein</fullName>
    </submittedName>
</protein>
<dbReference type="STRING" id="1237085.Ngar_c04030"/>
<evidence type="ECO:0000256" key="1">
    <source>
        <dbReference type="ARBA" id="ARBA00023122"/>
    </source>
</evidence>
<reference evidence="4 5" key="1">
    <citation type="journal article" date="2012" name="Environ. Microbiol.">
        <title>The genome of the ammonia-oxidizing Candidatus Nitrososphaera gargensis: insights into metabolic versatility and environmental adaptations.</title>
        <authorList>
            <person name="Spang A."/>
            <person name="Poehlein A."/>
            <person name="Offre P."/>
            <person name="Zumbragel S."/>
            <person name="Haider S."/>
            <person name="Rychlik N."/>
            <person name="Nowka B."/>
            <person name="Schmeisser C."/>
            <person name="Lebedeva E.V."/>
            <person name="Rattei T."/>
            <person name="Bohm C."/>
            <person name="Schmid M."/>
            <person name="Galushko A."/>
            <person name="Hatzenpichler R."/>
            <person name="Weinmaier T."/>
            <person name="Daniel R."/>
            <person name="Schleper C."/>
            <person name="Spieck E."/>
            <person name="Streit W."/>
            <person name="Wagner M."/>
        </authorList>
    </citation>
    <scope>NUCLEOTIDE SEQUENCE [LARGE SCALE GENOMIC DNA]</scope>
    <source>
        <strain evidence="5">Ga9.2</strain>
    </source>
</reference>
<dbReference type="Gene3D" id="3.10.580.10">
    <property type="entry name" value="CBS-domain"/>
    <property type="match status" value="1"/>
</dbReference>
<dbReference type="PANTHER" id="PTHR43080:SF2">
    <property type="entry name" value="CBS DOMAIN-CONTAINING PROTEIN"/>
    <property type="match status" value="1"/>
</dbReference>
<feature type="domain" description="CBS" evidence="3">
    <location>
        <begin position="22"/>
        <end position="80"/>
    </location>
</feature>
<accession>K0ICK7</accession>
<dbReference type="KEGG" id="nga:Ngar_c04030"/>
<dbReference type="InterPro" id="IPR046342">
    <property type="entry name" value="CBS_dom_sf"/>
</dbReference>
<dbReference type="Pfam" id="PF00571">
    <property type="entry name" value="CBS"/>
    <property type="match status" value="2"/>
</dbReference>
<dbReference type="InParanoid" id="K0ICK7"/>
<dbReference type="EMBL" id="CP002408">
    <property type="protein sequence ID" value="AFU57350.1"/>
    <property type="molecule type" value="Genomic_DNA"/>
</dbReference>
<dbReference type="AlphaFoldDB" id="K0ICK7"/>
<dbReference type="BioCyc" id="CNIT1237085:G1324-402-MONOMER"/>
<feature type="domain" description="CBS" evidence="3">
    <location>
        <begin position="87"/>
        <end position="145"/>
    </location>
</feature>
<dbReference type="PANTHER" id="PTHR43080">
    <property type="entry name" value="CBS DOMAIN-CONTAINING PROTEIN CBSX3, MITOCHONDRIAL"/>
    <property type="match status" value="1"/>
</dbReference>
<gene>
    <name evidence="4" type="ordered locus">Ngar_c04030</name>
</gene>